<feature type="region of interest" description="Disordered" evidence="1">
    <location>
        <begin position="205"/>
        <end position="228"/>
    </location>
</feature>
<dbReference type="Proteomes" id="UP001642540">
    <property type="component" value="Unassembled WGS sequence"/>
</dbReference>
<proteinExistence type="predicted"/>
<name>A0ABP1PXT7_9HEXA</name>
<keyword evidence="4" id="KW-1185">Reference proteome</keyword>
<feature type="compositionally biased region" description="Pro residues" evidence="1">
    <location>
        <begin position="214"/>
        <end position="228"/>
    </location>
</feature>
<organism evidence="3 4">
    <name type="scientific">Orchesella dallaii</name>
    <dbReference type="NCBI Taxonomy" id="48710"/>
    <lineage>
        <taxon>Eukaryota</taxon>
        <taxon>Metazoa</taxon>
        <taxon>Ecdysozoa</taxon>
        <taxon>Arthropoda</taxon>
        <taxon>Hexapoda</taxon>
        <taxon>Collembola</taxon>
        <taxon>Entomobryomorpha</taxon>
        <taxon>Entomobryoidea</taxon>
        <taxon>Orchesellidae</taxon>
        <taxon>Orchesellinae</taxon>
        <taxon>Orchesella</taxon>
    </lineage>
</organism>
<evidence type="ECO:0000313" key="3">
    <source>
        <dbReference type="EMBL" id="CAL8077158.1"/>
    </source>
</evidence>
<feature type="domain" description="C2H2-type" evidence="2">
    <location>
        <begin position="349"/>
        <end position="369"/>
    </location>
</feature>
<dbReference type="EMBL" id="CAXLJM020000012">
    <property type="protein sequence ID" value="CAL8077158.1"/>
    <property type="molecule type" value="Genomic_DNA"/>
</dbReference>
<comment type="caution">
    <text evidence="3">The sequence shown here is derived from an EMBL/GenBank/DDBJ whole genome shotgun (WGS) entry which is preliminary data.</text>
</comment>
<evidence type="ECO:0000313" key="4">
    <source>
        <dbReference type="Proteomes" id="UP001642540"/>
    </source>
</evidence>
<evidence type="ECO:0000259" key="2">
    <source>
        <dbReference type="PROSITE" id="PS00028"/>
    </source>
</evidence>
<evidence type="ECO:0000256" key="1">
    <source>
        <dbReference type="SAM" id="MobiDB-lite"/>
    </source>
</evidence>
<sequence>MANCLFCASSAPQDPPITDQNSTFFILENILKIPFPFLVKLAGLSDGKFRPEHWVNMCSACLSQVTNYTEIRKTMYSLQAELQKIETTLKGRMEFSKDSKVGGPIWLGIRSKVLGDETLASFMYENEGTALEGMINVMDEEQNDGEEEQVEEEETDGEEMELVIDEHDETPSSTFPPCFPSSLGNPLPQTPSVHIVDLVNSNDEMEQVEKDSHPNPPANNPVPQPRPVQPIVRKRMNNSKPHYISYFFGSKRFFECRHCAYYGQNIGRMKKHLSLHDEGSTAIQCEACFWLVSPQTLHLHYRNHHHELPIPEMGPDGLYTTVRNGDFEFQQVVNLIAAQLGASKSHFQCSECVASFTCLEACQMHAKRHIQPVYDWCKL</sequence>
<gene>
    <name evidence="3" type="ORF">ODALV1_LOCUS3717</name>
</gene>
<reference evidence="3 4" key="1">
    <citation type="submission" date="2024-08" db="EMBL/GenBank/DDBJ databases">
        <authorList>
            <person name="Cucini C."/>
            <person name="Frati F."/>
        </authorList>
    </citation>
    <scope>NUCLEOTIDE SEQUENCE [LARGE SCALE GENOMIC DNA]</scope>
</reference>
<accession>A0ABP1PXT7</accession>
<dbReference type="SMART" id="SM00355">
    <property type="entry name" value="ZnF_C2H2"/>
    <property type="match status" value="3"/>
</dbReference>
<protein>
    <recommendedName>
        <fullName evidence="2">C2H2-type domain-containing protein</fullName>
    </recommendedName>
</protein>
<dbReference type="PROSITE" id="PS00028">
    <property type="entry name" value="ZINC_FINGER_C2H2_1"/>
    <property type="match status" value="1"/>
</dbReference>
<dbReference type="InterPro" id="IPR013087">
    <property type="entry name" value="Znf_C2H2_type"/>
</dbReference>